<dbReference type="AlphaFoldDB" id="A0AAT9I0R3"/>
<reference evidence="1" key="2">
    <citation type="submission" date="2024-07" db="EMBL/GenBank/DDBJ databases">
        <title>Streptomyces haneummycinica sp. nov., a new antibiotic-producing actinobacterium isolated from marine sediment.</title>
        <authorList>
            <person name="Uemura M."/>
            <person name="Hamada M."/>
            <person name="Hirano S."/>
            <person name="Kobayashi K."/>
            <person name="Ohshiro T."/>
            <person name="Kobayashi T."/>
            <person name="Terahara T."/>
        </authorList>
    </citation>
    <scope>NUCLEOTIDE SEQUENCE</scope>
    <source>
        <strain evidence="1">KM77-8</strain>
        <plasmid evidence="1">pKM77-8_2</plasmid>
    </source>
</reference>
<dbReference type="EMBL" id="AP035770">
    <property type="protein sequence ID" value="BFO23187.1"/>
    <property type="molecule type" value="Genomic_DNA"/>
</dbReference>
<accession>A0AAT9I0R3</accession>
<evidence type="ECO:0000313" key="1">
    <source>
        <dbReference type="EMBL" id="BFO23187.1"/>
    </source>
</evidence>
<proteinExistence type="predicted"/>
<sequence>MGTDASGLDEPLVDGGGDVSARGIDPAGEVGCVVAAGLGGSVGAFLGVVGALDDIAADTGRVGAAAGRVDIAGLGQADGEGQTQALAGGFGDEGRSREEPEAMAWAPTRPVPEPVGVIRTALLRTRARVPAAVVRRVMWRAARAVSSGRSVMPALWTAARTCRRAPTKAAPLFFV</sequence>
<geneLocation type="plasmid" evidence="1">
    <name>pKM77-8_2</name>
</geneLocation>
<gene>
    <name evidence="1" type="ORF">SHKM778_95750</name>
</gene>
<protein>
    <submittedName>
        <fullName evidence="1">Uncharacterized protein</fullName>
    </submittedName>
</protein>
<organism evidence="1">
    <name type="scientific">Streptomyces haneummycinicus</name>
    <dbReference type="NCBI Taxonomy" id="3074435"/>
    <lineage>
        <taxon>Bacteria</taxon>
        <taxon>Bacillati</taxon>
        <taxon>Actinomycetota</taxon>
        <taxon>Actinomycetes</taxon>
        <taxon>Kitasatosporales</taxon>
        <taxon>Streptomycetaceae</taxon>
        <taxon>Streptomyces</taxon>
    </lineage>
</organism>
<name>A0AAT9I0R3_9ACTN</name>
<reference evidence="1" key="1">
    <citation type="submission" date="2024-06" db="EMBL/GenBank/DDBJ databases">
        <authorList>
            <consortium name="consrtm"/>
            <person name="Uemura M."/>
            <person name="Terahara T."/>
        </authorList>
    </citation>
    <scope>NUCLEOTIDE SEQUENCE</scope>
    <source>
        <strain evidence="1">KM77-8</strain>
        <plasmid evidence="1">pKM77-8_2</plasmid>
    </source>
</reference>
<keyword evidence="1" id="KW-0614">Plasmid</keyword>